<dbReference type="FunFam" id="3.40.50.720:FF:000182">
    <property type="entry name" value="NAD-dependent malic enzyme"/>
    <property type="match status" value="1"/>
</dbReference>
<feature type="active site" description="Proton acceptor" evidence="5">
    <location>
        <position position="98"/>
    </location>
</feature>
<dbReference type="Proteomes" id="UP000093000">
    <property type="component" value="Unassembled WGS sequence"/>
</dbReference>
<keyword evidence="3 7" id="KW-0479">Metal-binding</keyword>
<dbReference type="Gene3D" id="3.40.50.10380">
    <property type="entry name" value="Malic enzyme, N-terminal domain"/>
    <property type="match status" value="1"/>
</dbReference>
<accession>A0A1C7NG65</accession>
<evidence type="ECO:0000256" key="1">
    <source>
        <dbReference type="ARBA" id="ARBA00001936"/>
    </source>
</evidence>
<feature type="binding site" evidence="6">
    <location>
        <position position="341"/>
    </location>
    <ligand>
        <name>(S)-malate</name>
        <dbReference type="ChEBI" id="CHEBI:15589"/>
    </ligand>
</feature>
<evidence type="ECO:0000313" key="12">
    <source>
        <dbReference type="Proteomes" id="UP000093000"/>
    </source>
</evidence>
<keyword evidence="4 8" id="KW-0560">Oxidoreductase</keyword>
<dbReference type="PANTHER" id="PTHR23406:SF32">
    <property type="entry name" value="NADP-DEPENDENT MALIC ENZYME"/>
    <property type="match status" value="1"/>
</dbReference>
<evidence type="ECO:0000256" key="4">
    <source>
        <dbReference type="ARBA" id="ARBA00023002"/>
    </source>
</evidence>
<dbReference type="InterPro" id="IPR046346">
    <property type="entry name" value="Aminoacid_DH-like_N_sf"/>
</dbReference>
<dbReference type="EMBL" id="LUGH01000201">
    <property type="protein sequence ID" value="OBZ87729.1"/>
    <property type="molecule type" value="Genomic_DNA"/>
</dbReference>
<dbReference type="InterPro" id="IPR012302">
    <property type="entry name" value="Malic_NAD-bd"/>
</dbReference>
<dbReference type="Pfam" id="PF00390">
    <property type="entry name" value="malic"/>
    <property type="match status" value="1"/>
</dbReference>
<organism evidence="11 12">
    <name type="scientific">Choanephora cucurbitarum</name>
    <dbReference type="NCBI Taxonomy" id="101091"/>
    <lineage>
        <taxon>Eukaryota</taxon>
        <taxon>Fungi</taxon>
        <taxon>Fungi incertae sedis</taxon>
        <taxon>Mucoromycota</taxon>
        <taxon>Mucoromycotina</taxon>
        <taxon>Mucoromycetes</taxon>
        <taxon>Mucorales</taxon>
        <taxon>Mucorineae</taxon>
        <taxon>Choanephoraceae</taxon>
        <taxon>Choanephoroideae</taxon>
        <taxon>Choanephora</taxon>
    </lineage>
</organism>
<dbReference type="PRINTS" id="PR00072">
    <property type="entry name" value="MALOXRDTASE"/>
</dbReference>
<comment type="caution">
    <text evidence="11">The sequence shown here is derived from an EMBL/GenBank/DDBJ whole genome shotgun (WGS) entry which is preliminary data.</text>
</comment>
<comment type="similarity">
    <text evidence="2 8">Belongs to the malic enzymes family.</text>
</comment>
<evidence type="ECO:0000256" key="3">
    <source>
        <dbReference type="ARBA" id="ARBA00022723"/>
    </source>
</evidence>
<evidence type="ECO:0000256" key="5">
    <source>
        <dbReference type="PIRSR" id="PIRSR000106-1"/>
    </source>
</evidence>
<feature type="binding site" evidence="6">
    <location>
        <position position="80"/>
    </location>
    <ligand>
        <name>(S)-malate</name>
        <dbReference type="ChEBI" id="CHEBI:15589"/>
    </ligand>
</feature>
<dbReference type="STRING" id="101091.A0A1C7NG65"/>
<comment type="cofactor">
    <cofactor evidence="7">
        <name>Mg(2+)</name>
        <dbReference type="ChEBI" id="CHEBI:18420"/>
    </cofactor>
    <cofactor evidence="7">
        <name>Mn(2+)</name>
        <dbReference type="ChEBI" id="CHEBI:29035"/>
    </cofactor>
    <text evidence="7">Divalent metal cations. Prefers magnesium or manganese.</text>
</comment>
<feature type="binding site" evidence="7">
    <location>
        <position position="170"/>
    </location>
    <ligand>
        <name>a divalent metal cation</name>
        <dbReference type="ChEBI" id="CHEBI:60240"/>
    </ligand>
</feature>
<dbReference type="InterPro" id="IPR012301">
    <property type="entry name" value="Malic_N_dom"/>
</dbReference>
<evidence type="ECO:0000256" key="6">
    <source>
        <dbReference type="PIRSR" id="PIRSR000106-2"/>
    </source>
</evidence>
<feature type="domain" description="Malic enzyme NAD-binding" evidence="9">
    <location>
        <begin position="194"/>
        <end position="456"/>
    </location>
</feature>
<evidence type="ECO:0000259" key="10">
    <source>
        <dbReference type="SMART" id="SM01274"/>
    </source>
</evidence>
<dbReference type="NCBIfam" id="NF010052">
    <property type="entry name" value="PRK13529.1"/>
    <property type="match status" value="1"/>
</dbReference>
<evidence type="ECO:0000256" key="2">
    <source>
        <dbReference type="ARBA" id="ARBA00008785"/>
    </source>
</evidence>
<dbReference type="SMART" id="SM01274">
    <property type="entry name" value="malic"/>
    <property type="match status" value="1"/>
</dbReference>
<dbReference type="GO" id="GO:0051287">
    <property type="term" value="F:NAD binding"/>
    <property type="evidence" value="ECO:0007669"/>
    <property type="project" value="InterPro"/>
</dbReference>
<dbReference type="PROSITE" id="PS00331">
    <property type="entry name" value="MALIC_ENZYMES"/>
    <property type="match status" value="1"/>
</dbReference>
<dbReference type="SUPFAM" id="SSF51735">
    <property type="entry name" value="NAD(P)-binding Rossmann-fold domains"/>
    <property type="match status" value="1"/>
</dbReference>
<keyword evidence="12" id="KW-1185">Reference proteome</keyword>
<comment type="cofactor">
    <cofactor evidence="1">
        <name>Mn(2+)</name>
        <dbReference type="ChEBI" id="CHEBI:29035"/>
    </cofactor>
</comment>
<evidence type="ECO:0000256" key="7">
    <source>
        <dbReference type="PIRSR" id="PIRSR000106-3"/>
    </source>
</evidence>
<feature type="active site" description="Proton donor" evidence="5">
    <location>
        <position position="18"/>
    </location>
</feature>
<evidence type="ECO:0000259" key="9">
    <source>
        <dbReference type="SMART" id="SM00919"/>
    </source>
</evidence>
<dbReference type="PIRSF" id="PIRSF000106">
    <property type="entry name" value="ME"/>
    <property type="match status" value="1"/>
</dbReference>
<dbReference type="GO" id="GO:0046872">
    <property type="term" value="F:metal ion binding"/>
    <property type="evidence" value="ECO:0007669"/>
    <property type="project" value="UniProtKB-KW"/>
</dbReference>
<feature type="binding site" evidence="7">
    <location>
        <position position="169"/>
    </location>
    <ligand>
        <name>a divalent metal cation</name>
        <dbReference type="ChEBI" id="CHEBI:60240"/>
    </ligand>
</feature>
<dbReference type="InParanoid" id="A0A1C7NG65"/>
<sequence length="489" mass="54090">MSLFVVTTKKKELAPVVYTPTVGEACLKYSEIYPFLNPPGAPDGLCITLDDLSRLDDILESYKLRSGQTPDITVMTDGSRILGLGDLGINGMPICMGKLQLYVASAGIHPHRTLPVTLDFGTNNEAYLTDEHYMGVRKKRPDDSTFYEAVNQVLFALRRVFPDIVVQFEDFSSAHAFGLLKRHRSQLACFNDDIQGTGVVVLAGLINAFRKVARTTNLRIQDHRIVFHGAGSAAIGVARQIQRYLETEHGVSEEEAKRIFYFCDSKGLITLDRGDTLAEHKVDYARKDNQGQQYRTLEEIVSYARPTALLGFSSVAHAFTSKVLSLMHQLNERPIIFPLSNPANKAECSFKEAMKATDNKAIFASGTAFPAYIDPETKKKYIPGQGNNMFVFPGLGLGSILSKTTSVSDDMLNSAAKALANSLTPEEVERGLIYPSLARIREVSSVVATAVIEQTMNEKLAKIDQIPEKQIKSFVESHMWSPEVEPSQK</sequence>
<dbReference type="GO" id="GO:0004471">
    <property type="term" value="F:malate dehydrogenase (decarboxylating) (NAD+) activity"/>
    <property type="evidence" value="ECO:0007669"/>
    <property type="project" value="TreeGrafter"/>
</dbReference>
<feature type="domain" description="Malic enzyme N-terminal" evidence="10">
    <location>
        <begin position="3"/>
        <end position="184"/>
    </location>
</feature>
<dbReference type="Pfam" id="PF03949">
    <property type="entry name" value="Malic_M"/>
    <property type="match status" value="1"/>
</dbReference>
<dbReference type="SUPFAM" id="SSF53223">
    <property type="entry name" value="Aminoacid dehydrogenase-like, N-terminal domain"/>
    <property type="match status" value="1"/>
</dbReference>
<dbReference type="InterPro" id="IPR015884">
    <property type="entry name" value="Malic_enzyme_CS"/>
</dbReference>
<dbReference type="GO" id="GO:0005739">
    <property type="term" value="C:mitochondrion"/>
    <property type="evidence" value="ECO:0007669"/>
    <property type="project" value="TreeGrafter"/>
</dbReference>
<proteinExistence type="inferred from homology"/>
<reference evidence="11 12" key="1">
    <citation type="submission" date="2016-03" db="EMBL/GenBank/DDBJ databases">
        <title>Choanephora cucurbitarum.</title>
        <authorList>
            <person name="Min B."/>
            <person name="Park H."/>
            <person name="Park J.-H."/>
            <person name="Shin H.-D."/>
            <person name="Choi I.-G."/>
        </authorList>
    </citation>
    <scope>NUCLEOTIDE SEQUENCE [LARGE SCALE GENOMIC DNA]</scope>
    <source>
        <strain evidence="11 12">KUS-F28377</strain>
    </source>
</reference>
<evidence type="ECO:0000256" key="8">
    <source>
        <dbReference type="RuleBase" id="RU003426"/>
    </source>
</evidence>
<name>A0A1C7NG65_9FUNG</name>
<dbReference type="AlphaFoldDB" id="A0A1C7NG65"/>
<dbReference type="GO" id="GO:0006108">
    <property type="term" value="P:malate metabolic process"/>
    <property type="evidence" value="ECO:0007669"/>
    <property type="project" value="TreeGrafter"/>
</dbReference>
<feature type="binding site" evidence="7">
    <location>
        <position position="193"/>
    </location>
    <ligand>
        <name>a divalent metal cation</name>
        <dbReference type="ChEBI" id="CHEBI:60240"/>
    </ligand>
</feature>
<evidence type="ECO:0000313" key="11">
    <source>
        <dbReference type="EMBL" id="OBZ87729.1"/>
    </source>
</evidence>
<gene>
    <name evidence="11" type="primary">malA_1</name>
    <name evidence="11" type="ORF">A0J61_04222</name>
</gene>
<dbReference type="PANTHER" id="PTHR23406">
    <property type="entry name" value="MALIC ENZYME-RELATED"/>
    <property type="match status" value="1"/>
</dbReference>
<dbReference type="OrthoDB" id="5365701at2759"/>
<dbReference type="Gene3D" id="3.40.50.720">
    <property type="entry name" value="NAD(P)-binding Rossmann-like Domain"/>
    <property type="match status" value="1"/>
</dbReference>
<feature type="binding site" evidence="6">
    <location>
        <position position="387"/>
    </location>
    <ligand>
        <name>(S)-malate</name>
        <dbReference type="ChEBI" id="CHEBI:15589"/>
    </ligand>
</feature>
<dbReference type="InterPro" id="IPR036291">
    <property type="entry name" value="NAD(P)-bd_dom_sf"/>
</dbReference>
<dbReference type="CDD" id="cd05312">
    <property type="entry name" value="NAD_bind_1_malic_enz"/>
    <property type="match status" value="1"/>
</dbReference>
<protein>
    <recommendedName>
        <fullName evidence="8">Malic enzyme</fullName>
    </recommendedName>
</protein>
<dbReference type="SMART" id="SM00919">
    <property type="entry name" value="Malic_M"/>
    <property type="match status" value="1"/>
</dbReference>
<dbReference type="InterPro" id="IPR001891">
    <property type="entry name" value="Malic_OxRdtase"/>
</dbReference>
<dbReference type="InterPro" id="IPR037062">
    <property type="entry name" value="Malic_N_dom_sf"/>
</dbReference>